<keyword evidence="4" id="KW-1185">Reference proteome</keyword>
<dbReference type="RefSeq" id="WP_344947588.1">
    <property type="nucleotide sequence ID" value="NZ_BAAAZR010000028.1"/>
</dbReference>
<name>A0ABP7IZR0_9ACTN</name>
<feature type="compositionally biased region" description="Basic and acidic residues" evidence="1">
    <location>
        <begin position="73"/>
        <end position="91"/>
    </location>
</feature>
<keyword evidence="2" id="KW-0732">Signal</keyword>
<organism evidence="3 4">
    <name type="scientific">Sphaerisporangium flaviroseum</name>
    <dbReference type="NCBI Taxonomy" id="509199"/>
    <lineage>
        <taxon>Bacteria</taxon>
        <taxon>Bacillati</taxon>
        <taxon>Actinomycetota</taxon>
        <taxon>Actinomycetes</taxon>
        <taxon>Streptosporangiales</taxon>
        <taxon>Streptosporangiaceae</taxon>
        <taxon>Sphaerisporangium</taxon>
    </lineage>
</organism>
<accession>A0ABP7IZR0</accession>
<dbReference type="EMBL" id="BAAAZR010000028">
    <property type="protein sequence ID" value="GAA3830918.1"/>
    <property type="molecule type" value="Genomic_DNA"/>
</dbReference>
<dbReference type="Proteomes" id="UP001500888">
    <property type="component" value="Unassembled WGS sequence"/>
</dbReference>
<comment type="caution">
    <text evidence="3">The sequence shown here is derived from an EMBL/GenBank/DDBJ whole genome shotgun (WGS) entry which is preliminary data.</text>
</comment>
<feature type="compositionally biased region" description="Polar residues" evidence="1">
    <location>
        <begin position="34"/>
        <end position="44"/>
    </location>
</feature>
<proteinExistence type="predicted"/>
<protein>
    <recommendedName>
        <fullName evidence="5">Secreted protein</fullName>
    </recommendedName>
</protein>
<feature type="region of interest" description="Disordered" evidence="1">
    <location>
        <begin position="61"/>
        <end position="93"/>
    </location>
</feature>
<reference evidence="4" key="1">
    <citation type="journal article" date="2019" name="Int. J. Syst. Evol. Microbiol.">
        <title>The Global Catalogue of Microorganisms (GCM) 10K type strain sequencing project: providing services to taxonomists for standard genome sequencing and annotation.</title>
        <authorList>
            <consortium name="The Broad Institute Genomics Platform"/>
            <consortium name="The Broad Institute Genome Sequencing Center for Infectious Disease"/>
            <person name="Wu L."/>
            <person name="Ma J."/>
        </authorList>
    </citation>
    <scope>NUCLEOTIDE SEQUENCE [LARGE SCALE GENOMIC DNA]</scope>
    <source>
        <strain evidence="4">JCM 16908</strain>
    </source>
</reference>
<evidence type="ECO:0000256" key="2">
    <source>
        <dbReference type="SAM" id="SignalP"/>
    </source>
</evidence>
<feature type="region of interest" description="Disordered" evidence="1">
    <location>
        <begin position="124"/>
        <end position="174"/>
    </location>
</feature>
<evidence type="ECO:0000256" key="1">
    <source>
        <dbReference type="SAM" id="MobiDB-lite"/>
    </source>
</evidence>
<gene>
    <name evidence="3" type="ORF">GCM10022226_59780</name>
</gene>
<evidence type="ECO:0008006" key="5">
    <source>
        <dbReference type="Google" id="ProtNLM"/>
    </source>
</evidence>
<feature type="signal peptide" evidence="2">
    <location>
        <begin position="1"/>
        <end position="20"/>
    </location>
</feature>
<feature type="region of interest" description="Disordered" evidence="1">
    <location>
        <begin position="25"/>
        <end position="44"/>
    </location>
</feature>
<evidence type="ECO:0000313" key="3">
    <source>
        <dbReference type="EMBL" id="GAA3830918.1"/>
    </source>
</evidence>
<feature type="chain" id="PRO_5045666956" description="Secreted protein" evidence="2">
    <location>
        <begin position="21"/>
        <end position="174"/>
    </location>
</feature>
<evidence type="ECO:0000313" key="4">
    <source>
        <dbReference type="Proteomes" id="UP001500888"/>
    </source>
</evidence>
<dbReference type="PROSITE" id="PS51257">
    <property type="entry name" value="PROKAR_LIPOPROTEIN"/>
    <property type="match status" value="1"/>
</dbReference>
<feature type="compositionally biased region" description="Basic and acidic residues" evidence="1">
    <location>
        <begin position="154"/>
        <end position="163"/>
    </location>
</feature>
<sequence length="174" mass="18702">MRTRFLAVCLLPLLLATATACTTSNDGKGVASVDGSTSPSATPSLSRVDQLLKYSQCMREHGVPMGDPQVDGDGVREGRMEPGFDKTKADTADAACKQYRPPQERGPQSALKEELARGFARCMREHGVEKFPDPNPNGPTRVGQSVGEDPQYPEARKTCDAQTDKAFASSRPSS</sequence>